<evidence type="ECO:0000313" key="3">
    <source>
        <dbReference type="Proteomes" id="UP000288024"/>
    </source>
</evidence>
<gene>
    <name evidence="2" type="ORF">EM808_14875</name>
</gene>
<proteinExistence type="predicted"/>
<organism evidence="2 3">
    <name type="scientific">Niallia taxi</name>
    <dbReference type="NCBI Taxonomy" id="2499688"/>
    <lineage>
        <taxon>Bacteria</taxon>
        <taxon>Bacillati</taxon>
        <taxon>Bacillota</taxon>
        <taxon>Bacilli</taxon>
        <taxon>Bacillales</taxon>
        <taxon>Bacillaceae</taxon>
        <taxon>Niallia</taxon>
    </lineage>
</organism>
<dbReference type="Proteomes" id="UP000288024">
    <property type="component" value="Unassembled WGS sequence"/>
</dbReference>
<dbReference type="EMBL" id="RZTZ01000005">
    <property type="protein sequence ID" value="RVT61532.1"/>
    <property type="molecule type" value="Genomic_DNA"/>
</dbReference>
<reference evidence="2 3" key="1">
    <citation type="submission" date="2019-01" db="EMBL/GenBank/DDBJ databases">
        <title>Bacillus sp. M5HDSG1-1, whole genome shotgun sequence.</title>
        <authorList>
            <person name="Tuo L."/>
        </authorList>
    </citation>
    <scope>NUCLEOTIDE SEQUENCE [LARGE SCALE GENOMIC DNA]</scope>
    <source>
        <strain evidence="2 3">M5HDSG1-1</strain>
    </source>
</reference>
<dbReference type="Gene3D" id="3.40.50.10490">
    <property type="entry name" value="Glucose-6-phosphate isomerase like protein, domain 1"/>
    <property type="match status" value="1"/>
</dbReference>
<dbReference type="Pfam" id="PF10740">
    <property type="entry name" value="DUF2529"/>
    <property type="match status" value="1"/>
</dbReference>
<evidence type="ECO:0000313" key="2">
    <source>
        <dbReference type="EMBL" id="RVT61532.1"/>
    </source>
</evidence>
<dbReference type="GeneID" id="87616664"/>
<sequence length="177" mass="19802">MLKMFSTQLSGLFKRLHEKEEESMEDSARILAQALGGDGKIFIYATNEMKAVVSESLYSAEPLQGAEEWTEEHSVDNVSPNDRFLLFSRASDDSEVLSLAKKLAEEYIPFVSVSTIISADSEGLQDIADVHIDLKLTKGLLPDEDGNRFGYPASIAALFVYYGIKFTLDEFIKEYEL</sequence>
<comment type="caution">
    <text evidence="2">The sequence shown here is derived from an EMBL/GenBank/DDBJ whole genome shotgun (WGS) entry which is preliminary data.</text>
</comment>
<name>A0A3S3SJR9_9BACI</name>
<feature type="domain" description="DUF2529" evidence="1">
    <location>
        <begin position="1"/>
        <end position="171"/>
    </location>
</feature>
<evidence type="ECO:0000259" key="1">
    <source>
        <dbReference type="Pfam" id="PF10740"/>
    </source>
</evidence>
<keyword evidence="3" id="KW-1185">Reference proteome</keyword>
<dbReference type="RefSeq" id="WP_127738989.1">
    <property type="nucleotide sequence ID" value="NZ_CAJCKN010000011.1"/>
</dbReference>
<dbReference type="InterPro" id="IPR019676">
    <property type="entry name" value="DUF2529"/>
</dbReference>
<accession>A0A3S3SJR9</accession>
<protein>
    <submittedName>
        <fullName evidence="2">DUF2529 family protein</fullName>
    </submittedName>
</protein>
<dbReference type="AlphaFoldDB" id="A0A3S3SJR9"/>